<dbReference type="Pfam" id="PF06668">
    <property type="entry name" value="ITI_HC_C"/>
    <property type="match status" value="1"/>
</dbReference>
<feature type="signal peptide" evidence="9">
    <location>
        <begin position="1"/>
        <end position="28"/>
    </location>
</feature>
<dbReference type="PANTHER" id="PTHR10338">
    <property type="entry name" value="INTER-ALPHA-TRYPSIN INHIBITOR HEAVY CHAIN FAMILY MEMBER"/>
    <property type="match status" value="1"/>
</dbReference>
<dbReference type="GO" id="GO:0006953">
    <property type="term" value="P:acute-phase response"/>
    <property type="evidence" value="ECO:0007669"/>
    <property type="project" value="UniProtKB-ARBA"/>
</dbReference>
<reference evidence="12" key="5">
    <citation type="submission" date="2025-09" db="UniProtKB">
        <authorList>
            <consortium name="Ensembl"/>
        </authorList>
    </citation>
    <scope>IDENTIFICATION</scope>
</reference>
<feature type="compositionally biased region" description="Basic and acidic residues" evidence="8">
    <location>
        <begin position="604"/>
        <end position="615"/>
    </location>
</feature>
<dbReference type="Pfam" id="PF00092">
    <property type="entry name" value="VWA"/>
    <property type="match status" value="1"/>
</dbReference>
<feature type="domain" description="VIT" evidence="11">
    <location>
        <begin position="19"/>
        <end position="148"/>
    </location>
</feature>
<dbReference type="Pfam" id="PF08487">
    <property type="entry name" value="VIT"/>
    <property type="match status" value="1"/>
</dbReference>
<dbReference type="Gene3D" id="3.40.50.410">
    <property type="entry name" value="von Willebrand factor, type A domain"/>
    <property type="match status" value="1"/>
</dbReference>
<comment type="similarity">
    <text evidence="2">Belongs to the ITIH family.</text>
</comment>
<reference evidence="12 13" key="2">
    <citation type="journal article" date="2018" name="Annu Rev Anim Biosci">
        <title>Bat Biology, Genomes, and the Bat1K Project: To Generate Chromosome-Level Genomes for All Living Bat Species.</title>
        <authorList>
            <person name="Teeling E.C."/>
            <person name="Vernes S.C."/>
            <person name="Davalos L.M."/>
            <person name="Ray D.A."/>
            <person name="Gilbert M.T.P."/>
            <person name="Myers E."/>
        </authorList>
    </citation>
    <scope>NUCLEOTIDE SEQUENCE</scope>
</reference>
<dbReference type="AlphaFoldDB" id="A0A671G1U5"/>
<gene>
    <name evidence="12" type="primary">ITIH4</name>
</gene>
<keyword evidence="3" id="KW-0964">Secreted</keyword>
<dbReference type="GO" id="GO:0004867">
    <property type="term" value="F:serine-type endopeptidase inhibitor activity"/>
    <property type="evidence" value="ECO:0007669"/>
    <property type="project" value="UniProtKB-KW"/>
</dbReference>
<dbReference type="InterPro" id="IPR010600">
    <property type="entry name" value="ITI_HC_C"/>
</dbReference>
<evidence type="ECO:0000256" key="7">
    <source>
        <dbReference type="ARBA" id="ARBA00023180"/>
    </source>
</evidence>
<keyword evidence="7" id="KW-0325">Glycoprotein</keyword>
<dbReference type="Ensembl" id="ENSRFET00010034602.1">
    <property type="protein sequence ID" value="ENSRFEP00010031921.1"/>
    <property type="gene ID" value="ENSRFEG00010021058.1"/>
</dbReference>
<keyword evidence="4" id="KW-0646">Protease inhibitor</keyword>
<dbReference type="GO" id="GO:0005576">
    <property type="term" value="C:extracellular region"/>
    <property type="evidence" value="ECO:0007669"/>
    <property type="project" value="UniProtKB-SubCell"/>
</dbReference>
<keyword evidence="6" id="KW-0722">Serine protease inhibitor</keyword>
<evidence type="ECO:0000256" key="1">
    <source>
        <dbReference type="ARBA" id="ARBA00004613"/>
    </source>
</evidence>
<proteinExistence type="inferred from homology"/>
<evidence type="ECO:0000313" key="13">
    <source>
        <dbReference type="Proteomes" id="UP000472240"/>
    </source>
</evidence>
<protein>
    <submittedName>
        <fullName evidence="12">Inter-alpha-trypsin inhibitor heavy chain 4</fullName>
    </submittedName>
</protein>
<reference evidence="12" key="4">
    <citation type="submission" date="2025-08" db="UniProtKB">
        <authorList>
            <consortium name="Ensembl"/>
        </authorList>
    </citation>
    <scope>IDENTIFICATION</scope>
</reference>
<keyword evidence="5 9" id="KW-0732">Signal</keyword>
<sequence length="908" mass="100689">MNTPAAAPTCGIVLVLLSLLAVLQTTTAQKNDIDIYSLTVDSKVSSRFAHTVVTSRVVNRADTLQEATFQMELPKKAFITNFSMIIDGVTYPGNIKDKAAAQEQYAEAVARGQSAGLVKATGRKMEQFQVAVSVAPAAKVTFELVYEELLKRHLGLYELLLKVRPQQLVKHLQMDIHIFEPQGIRFLETESSFLTNELASALTISQNETKAHIRFKPTLSQQQKSPEQEDTVVDGNFIVRYDVNRTLSGGSIQIENGYFVHYFAPEGLPTIPKNVIFVIDKSGSMQGRKIQQTREALIKILDDLSPKDQFNLVSFSREATQWMPSLMPASAENVEKARSYASDIQARGGTNINSAMLMAVQLLDEANRKERLPIGSVSLIILLTDGDPTVGETNPKNIQKNVQDAIGGQYNLFCLGFGFDVSYAFLEKLALDNGGLARRIYEDSDSAVQLQDFYQEVANPLLTAVAFKYPSNAVEEVTQDNFQLLFKGSEMVVAGKLQDQSPDVLSANVSGQLLMQNITFQMEARVAEQEKEFRSPKYIFHGFMERLWAYLTIQQLLEQIVSASDAEKQALETRALGLSLNYSFVTPLTSMVVTKPEGQEESEVAEKPVENEDRDMTSISGRAVFPSHSIGNRRFRIKGGNSADPLLTTRGGIRGSAGVPGFYRKFGAPGPLHHHHHHSPVLYDMTSDLRLLNFPKTTTVAPSLAPIQAPSVILPLPGQSVDQLCVDIKHSQGPMNLLSDPDQGVEVTGQYEVEKAQFSWIEVTFKNLQLQVRASPEHVVVIRNRRSSVYKWKETLFSVMPGLKMTMDKAGLLLLSSPDRVTIGLLFWDGPGQGLRLLLRDTDRFSSHVSGTLGQFYQDVLWVPPAAADDGKQTLRVQGRDHSATRELKLDYQEEAPGTEISCWSVEL</sequence>
<dbReference type="InterPro" id="IPR002035">
    <property type="entry name" value="VWF_A"/>
</dbReference>
<dbReference type="CDD" id="cd01461">
    <property type="entry name" value="vWA_interalpha_trypsin_inhibitor"/>
    <property type="match status" value="1"/>
</dbReference>
<dbReference type="InterPro" id="IPR036465">
    <property type="entry name" value="vWFA_dom_sf"/>
</dbReference>
<feature type="region of interest" description="Disordered" evidence="8">
    <location>
        <begin position="595"/>
        <end position="615"/>
    </location>
</feature>
<keyword evidence="13" id="KW-1185">Reference proteome</keyword>
<feature type="domain" description="VWFA" evidence="10">
    <location>
        <begin position="274"/>
        <end position="457"/>
    </location>
</feature>
<evidence type="ECO:0000256" key="9">
    <source>
        <dbReference type="SAM" id="SignalP"/>
    </source>
</evidence>
<dbReference type="SMART" id="SM00327">
    <property type="entry name" value="VWA"/>
    <property type="match status" value="1"/>
</dbReference>
<reference evidence="13" key="3">
    <citation type="submission" date="2018-12" db="EMBL/GenBank/DDBJ databases">
        <title>G10K-VGP greater horseshoe bat female genome, primary haplotype.</title>
        <authorList>
            <person name="Teeling E."/>
            <person name="Myers G."/>
            <person name="Vernes S."/>
            <person name="Pippel M."/>
            <person name="Winkler S."/>
            <person name="Fedrigo O."/>
            <person name="Rhie A."/>
            <person name="Koren S."/>
            <person name="Phillippy A."/>
            <person name="Lewin H."/>
            <person name="Damas J."/>
            <person name="Howe K."/>
            <person name="Mountcastle J."/>
            <person name="Jarvis E.D."/>
        </authorList>
    </citation>
    <scope>NUCLEOTIDE SEQUENCE [LARGE SCALE GENOMIC DNA]</scope>
</reference>
<accession>A0A671G1U5</accession>
<feature type="chain" id="PRO_5025635578" evidence="9">
    <location>
        <begin position="29"/>
        <end position="908"/>
    </location>
</feature>
<dbReference type="FunFam" id="3.40.50.410:FF:000013">
    <property type="entry name" value="inter-alpha-trypsin inhibitor heavy chain H2"/>
    <property type="match status" value="1"/>
</dbReference>
<organism evidence="12 13">
    <name type="scientific">Rhinolophus ferrumequinum</name>
    <name type="common">Greater horseshoe bat</name>
    <dbReference type="NCBI Taxonomy" id="59479"/>
    <lineage>
        <taxon>Eukaryota</taxon>
        <taxon>Metazoa</taxon>
        <taxon>Chordata</taxon>
        <taxon>Craniata</taxon>
        <taxon>Vertebrata</taxon>
        <taxon>Euteleostomi</taxon>
        <taxon>Mammalia</taxon>
        <taxon>Eutheria</taxon>
        <taxon>Laurasiatheria</taxon>
        <taxon>Chiroptera</taxon>
        <taxon>Yinpterochiroptera</taxon>
        <taxon>Rhinolophoidea</taxon>
        <taxon>Rhinolophidae</taxon>
        <taxon>Rhinolophinae</taxon>
        <taxon>Rhinolophus</taxon>
    </lineage>
</organism>
<dbReference type="InterPro" id="IPR050934">
    <property type="entry name" value="ITIH"/>
</dbReference>
<evidence type="ECO:0000259" key="11">
    <source>
        <dbReference type="PROSITE" id="PS51468"/>
    </source>
</evidence>
<dbReference type="SMART" id="SM00609">
    <property type="entry name" value="VIT"/>
    <property type="match status" value="1"/>
</dbReference>
<name>A0A671G1U5_RHIFE</name>
<dbReference type="Proteomes" id="UP000472240">
    <property type="component" value="Chromosome 17"/>
</dbReference>
<evidence type="ECO:0000256" key="6">
    <source>
        <dbReference type="ARBA" id="ARBA00022900"/>
    </source>
</evidence>
<evidence type="ECO:0000256" key="8">
    <source>
        <dbReference type="SAM" id="MobiDB-lite"/>
    </source>
</evidence>
<evidence type="ECO:0000259" key="10">
    <source>
        <dbReference type="PROSITE" id="PS50234"/>
    </source>
</evidence>
<dbReference type="SUPFAM" id="SSF53300">
    <property type="entry name" value="vWA-like"/>
    <property type="match status" value="1"/>
</dbReference>
<evidence type="ECO:0000256" key="3">
    <source>
        <dbReference type="ARBA" id="ARBA00022525"/>
    </source>
</evidence>
<evidence type="ECO:0000313" key="12">
    <source>
        <dbReference type="Ensembl" id="ENSRFEP00010031921.1"/>
    </source>
</evidence>
<evidence type="ECO:0000256" key="2">
    <source>
        <dbReference type="ARBA" id="ARBA00010158"/>
    </source>
</evidence>
<dbReference type="PROSITE" id="PS50234">
    <property type="entry name" value="VWFA"/>
    <property type="match status" value="1"/>
</dbReference>
<dbReference type="PROSITE" id="PS51468">
    <property type="entry name" value="VIT"/>
    <property type="match status" value="1"/>
</dbReference>
<dbReference type="GeneTree" id="ENSGT00940000161039"/>
<evidence type="ECO:0000256" key="4">
    <source>
        <dbReference type="ARBA" id="ARBA00022690"/>
    </source>
</evidence>
<dbReference type="GO" id="GO:0030212">
    <property type="term" value="P:hyaluronan metabolic process"/>
    <property type="evidence" value="ECO:0007669"/>
    <property type="project" value="InterPro"/>
</dbReference>
<evidence type="ECO:0000256" key="5">
    <source>
        <dbReference type="ARBA" id="ARBA00022729"/>
    </source>
</evidence>
<reference evidence="12 13" key="1">
    <citation type="journal article" date="2015" name="Annu Rev Anim Biosci">
        <title>The Genome 10K Project: a way forward.</title>
        <authorList>
            <person name="Koepfli K.P."/>
            <person name="Paten B."/>
            <person name="O'Brien S.J."/>
            <person name="Koepfli K.P."/>
            <person name="Paten B."/>
            <person name="Antunes A."/>
            <person name="Belov K."/>
            <person name="Bustamante C."/>
            <person name="Castoe T.A."/>
            <person name="Clawson H."/>
            <person name="Crawford A.J."/>
            <person name="Diekhans M."/>
            <person name="Distel D."/>
            <person name="Durbin R."/>
            <person name="Earl D."/>
            <person name="Fujita M.K."/>
            <person name="Gamble T."/>
            <person name="Georges A."/>
            <person name="Gemmell N."/>
            <person name="Gilbert M.T."/>
            <person name="Graves J.M."/>
            <person name="Green R.E."/>
            <person name="Hickey G."/>
            <person name="Jarvis E.D."/>
            <person name="Johnson W."/>
            <person name="Komissarov A."/>
            <person name="Korf I."/>
            <person name="Kuhn R."/>
            <person name="Larkin D.M."/>
            <person name="Lewin H."/>
            <person name="Lopez J.V."/>
            <person name="Ma J."/>
            <person name="Marques-Bonet T."/>
            <person name="Miller W."/>
            <person name="Murphy R."/>
            <person name="Pevzner P."/>
            <person name="Shapiro B."/>
            <person name="Steiner C."/>
            <person name="Tamazian G."/>
            <person name="Venkatesh B."/>
            <person name="Wang J."/>
            <person name="Wayne R."/>
            <person name="Wiley E."/>
            <person name="Yang H."/>
            <person name="Zhang G."/>
            <person name="Haussler D."/>
            <person name="Ryder O."/>
            <person name="O'Brien S.J."/>
        </authorList>
    </citation>
    <scope>NUCLEOTIDE SEQUENCE</scope>
</reference>
<dbReference type="PANTHER" id="PTHR10338:SF119">
    <property type="entry name" value="INTER-ALPHA-TRYPSIN INHIBITOR HEAVY CHAIN H4"/>
    <property type="match status" value="1"/>
</dbReference>
<comment type="subcellular location">
    <subcellularLocation>
        <location evidence="1">Secreted</location>
    </subcellularLocation>
</comment>
<dbReference type="InterPro" id="IPR013694">
    <property type="entry name" value="VIT"/>
</dbReference>